<evidence type="ECO:0000259" key="6">
    <source>
        <dbReference type="SMART" id="SM00382"/>
    </source>
</evidence>
<dbReference type="InterPro" id="IPR003959">
    <property type="entry name" value="ATPase_AAA_core"/>
</dbReference>
<evidence type="ECO:0000256" key="1">
    <source>
        <dbReference type="ARBA" id="ARBA00004572"/>
    </source>
</evidence>
<feature type="compositionally biased region" description="Basic and acidic residues" evidence="5">
    <location>
        <begin position="408"/>
        <end position="420"/>
    </location>
</feature>
<dbReference type="InterPro" id="IPR027417">
    <property type="entry name" value="P-loop_NTPase"/>
</dbReference>
<comment type="subcellular location">
    <subcellularLocation>
        <location evidence="1">Mitochondrion outer membrane</location>
        <topology evidence="1">Single-pass membrane protein</topology>
    </subcellularLocation>
</comment>
<feature type="region of interest" description="Disordered" evidence="5">
    <location>
        <begin position="23"/>
        <end position="106"/>
    </location>
</feature>
<organism evidence="7 8">
    <name type="scientific">Lepraria neglecta</name>
    <dbReference type="NCBI Taxonomy" id="209136"/>
    <lineage>
        <taxon>Eukaryota</taxon>
        <taxon>Fungi</taxon>
        <taxon>Dikarya</taxon>
        <taxon>Ascomycota</taxon>
        <taxon>Pezizomycotina</taxon>
        <taxon>Lecanoromycetes</taxon>
        <taxon>OSLEUM clade</taxon>
        <taxon>Lecanoromycetidae</taxon>
        <taxon>Lecanorales</taxon>
        <taxon>Lecanorineae</taxon>
        <taxon>Stereocaulaceae</taxon>
        <taxon>Lepraria</taxon>
    </lineage>
</organism>
<keyword evidence="4" id="KW-0067">ATP-binding</keyword>
<feature type="region of interest" description="Disordered" evidence="5">
    <location>
        <begin position="146"/>
        <end position="190"/>
    </location>
</feature>
<feature type="compositionally biased region" description="Acidic residues" evidence="5">
    <location>
        <begin position="310"/>
        <end position="326"/>
    </location>
</feature>
<name>A0AAD9ZBJ6_9LECA</name>
<dbReference type="PANTHER" id="PTHR45644:SF56">
    <property type="entry name" value="AAA ATPASE, PUTATIVE (AFU_ORTHOLOGUE AFUA_2G12920)-RELATED"/>
    <property type="match status" value="1"/>
</dbReference>
<keyword evidence="2" id="KW-0547">Nucleotide-binding</keyword>
<dbReference type="Pfam" id="PF17862">
    <property type="entry name" value="AAA_lid_3"/>
    <property type="match status" value="1"/>
</dbReference>
<accession>A0AAD9ZBJ6</accession>
<dbReference type="GO" id="GO:0005524">
    <property type="term" value="F:ATP binding"/>
    <property type="evidence" value="ECO:0007669"/>
    <property type="project" value="UniProtKB-KW"/>
</dbReference>
<feature type="region of interest" description="Disordered" evidence="5">
    <location>
        <begin position="974"/>
        <end position="1012"/>
    </location>
</feature>
<evidence type="ECO:0000256" key="5">
    <source>
        <dbReference type="SAM" id="MobiDB-lite"/>
    </source>
</evidence>
<gene>
    <name evidence="7" type="ORF">OEA41_006422</name>
</gene>
<dbReference type="SMART" id="SM00382">
    <property type="entry name" value="AAA"/>
    <property type="match status" value="1"/>
</dbReference>
<proteinExistence type="predicted"/>
<dbReference type="InterPro" id="IPR056027">
    <property type="entry name" value="DUF7608"/>
</dbReference>
<dbReference type="InterPro" id="IPR051701">
    <property type="entry name" value="Mito_OM_Translocase_MSP1"/>
</dbReference>
<dbReference type="Proteomes" id="UP001276659">
    <property type="component" value="Unassembled WGS sequence"/>
</dbReference>
<dbReference type="GO" id="GO:0016887">
    <property type="term" value="F:ATP hydrolysis activity"/>
    <property type="evidence" value="ECO:0007669"/>
    <property type="project" value="InterPro"/>
</dbReference>
<dbReference type="Pfam" id="PF24581">
    <property type="entry name" value="DUF7608"/>
    <property type="match status" value="1"/>
</dbReference>
<dbReference type="InterPro" id="IPR003593">
    <property type="entry name" value="AAA+_ATPase"/>
</dbReference>
<dbReference type="GO" id="GO:0005741">
    <property type="term" value="C:mitochondrial outer membrane"/>
    <property type="evidence" value="ECO:0007669"/>
    <property type="project" value="UniProtKB-SubCell"/>
</dbReference>
<evidence type="ECO:0000313" key="7">
    <source>
        <dbReference type="EMBL" id="KAK3173093.1"/>
    </source>
</evidence>
<dbReference type="EMBL" id="JASNWA010000007">
    <property type="protein sequence ID" value="KAK3173093.1"/>
    <property type="molecule type" value="Genomic_DNA"/>
</dbReference>
<reference evidence="7" key="1">
    <citation type="submission" date="2022-11" db="EMBL/GenBank/DDBJ databases">
        <title>Chromosomal genome sequence assembly and mating type (MAT) locus characterization of the leprose asexual lichenized fungus Lepraria neglecta (Nyl.) Erichsen.</title>
        <authorList>
            <person name="Allen J.L."/>
            <person name="Pfeffer B."/>
        </authorList>
    </citation>
    <scope>NUCLEOTIDE SEQUENCE</scope>
    <source>
        <strain evidence="7">Allen 5258</strain>
    </source>
</reference>
<dbReference type="PANTHER" id="PTHR45644">
    <property type="entry name" value="AAA ATPASE, PUTATIVE (AFU_ORTHOLOGUE AFUA_2G12920)-RELATED-RELATED"/>
    <property type="match status" value="1"/>
</dbReference>
<keyword evidence="3" id="KW-0496">Mitochondrion</keyword>
<evidence type="ECO:0000256" key="4">
    <source>
        <dbReference type="ARBA" id="ARBA00022840"/>
    </source>
</evidence>
<feature type="region of interest" description="Disordered" evidence="5">
    <location>
        <begin position="646"/>
        <end position="667"/>
    </location>
</feature>
<dbReference type="Gene3D" id="1.10.8.60">
    <property type="match status" value="1"/>
</dbReference>
<evidence type="ECO:0000313" key="8">
    <source>
        <dbReference type="Proteomes" id="UP001276659"/>
    </source>
</evidence>
<comment type="caution">
    <text evidence="7">The sequence shown here is derived from an EMBL/GenBank/DDBJ whole genome shotgun (WGS) entry which is preliminary data.</text>
</comment>
<feature type="domain" description="AAA+ ATPase" evidence="6">
    <location>
        <begin position="733"/>
        <end position="867"/>
    </location>
</feature>
<dbReference type="InterPro" id="IPR041569">
    <property type="entry name" value="AAA_lid_3"/>
</dbReference>
<keyword evidence="3" id="KW-0472">Membrane</keyword>
<sequence>MRTSAWRALRAVSKNSHPEACRFVAGRRLPNPKQSFPISPNQRREDDPAEPAWNPVNEPPIEVARPQEVHPDTEGLLYSPEGAPETPRPKDRNNYGSAARRAGRNIKKVKELPPVHIPPWFFDRNIILREKQSHLHGSFTQAVRSFGRNESSPKEQDSASATCIEGASQHKSEESTKAEDAAQEATGSQETEARIATHQIDAINLREIFSAVSAGLKVPQWQRAEITASPKPHLVLFCPKDGTSYSLELLGRLLATDNGTDFLRLNAQDIAEIGGDYLDEPSEFSANTVSSLGYDAPLVAAARHQPSTDDYAEEDDFDDPDEEEIEDSHTRPRPIQQGRGPKFGGAIHVSSFSGSIRDVFKSFMPPAGTPQQGRPFLMKPAQQPKDITPELKLGLVVETLLNAPEIKRVTERSVEEEKSSSETSPATGDGAVESSEPTVDASKPPPPADAERGSEGLIVLIQDYLQINMTINGGKFLDKLHEVVDIRRREGQKVLIIGTASSKDLMPSFSRSGVNEVQNESREGPTRTIITPVNETSSDQTFAQEHKREIKETNLRHIRDMLRRTAPNVAQVAPVVVDWNLDIDSKSGFLSGLDESVWPMDRVSRVATTALGLLEDSEEMTSTHIEKALELIESSDTAKVDWMTKEKEHGKKHTTLAGSAAEEDTKERMRKLRKTCNVYEKKLLNGVVNPDDIRTTFADVQAPPSTIDALKTLTSLSLVRPDAFTYGVLATDRIPGLLLYGPPGTGKTLLARAVAKESGATVLEVSGSDVYDMYVGEGEKNVRAIFTLAKKLTPCIVFIDEADAILGARSGGGNRTSHRELINQFLREWDGMTEMSAFIMVATNRPFDLDEASLRRLPRRLLVDLPVEKDREAILKIHLKEEILDSEVSLPQLASQTPFYSGSDLKNLSVAAALACVREEFDTAASHSKDNKDGEKYQYPEKRTLHQRHFTKAMEEISASISEDMGSLSAIRKFDEKYGDRRGRRKKGGYGFKTGPENEKQGSDSARVRNQT</sequence>
<feature type="region of interest" description="Disordered" evidence="5">
    <location>
        <begin position="361"/>
        <end position="380"/>
    </location>
</feature>
<feature type="compositionally biased region" description="Basic and acidic residues" evidence="5">
    <location>
        <begin position="168"/>
        <end position="180"/>
    </location>
</feature>
<dbReference type="SUPFAM" id="SSF52540">
    <property type="entry name" value="P-loop containing nucleoside triphosphate hydrolases"/>
    <property type="match status" value="1"/>
</dbReference>
<feature type="compositionally biased region" description="Polar residues" evidence="5">
    <location>
        <begin position="32"/>
        <end position="41"/>
    </location>
</feature>
<evidence type="ECO:0000256" key="3">
    <source>
        <dbReference type="ARBA" id="ARBA00022787"/>
    </source>
</evidence>
<keyword evidence="3" id="KW-1000">Mitochondrion outer membrane</keyword>
<dbReference type="Pfam" id="PF00004">
    <property type="entry name" value="AAA"/>
    <property type="match status" value="1"/>
</dbReference>
<protein>
    <recommendedName>
        <fullName evidence="6">AAA+ ATPase domain-containing protein</fullName>
    </recommendedName>
</protein>
<feature type="region of interest" description="Disordered" evidence="5">
    <location>
        <begin position="304"/>
        <end position="347"/>
    </location>
</feature>
<keyword evidence="8" id="KW-1185">Reference proteome</keyword>
<feature type="region of interest" description="Disordered" evidence="5">
    <location>
        <begin position="408"/>
        <end position="452"/>
    </location>
</feature>
<dbReference type="AlphaFoldDB" id="A0AAD9ZBJ6"/>
<evidence type="ECO:0000256" key="2">
    <source>
        <dbReference type="ARBA" id="ARBA00022741"/>
    </source>
</evidence>
<dbReference type="Gene3D" id="3.40.50.300">
    <property type="entry name" value="P-loop containing nucleotide triphosphate hydrolases"/>
    <property type="match status" value="1"/>
</dbReference>